<dbReference type="GO" id="GO:0016747">
    <property type="term" value="F:acyltransferase activity, transferring groups other than amino-acyl groups"/>
    <property type="evidence" value="ECO:0007669"/>
    <property type="project" value="InterPro"/>
</dbReference>
<dbReference type="Proteomes" id="UP000282617">
    <property type="component" value="Unassembled WGS sequence"/>
</dbReference>
<accession>A0A3R9HF32</accession>
<keyword evidence="1" id="KW-0812">Transmembrane</keyword>
<keyword evidence="1" id="KW-0472">Membrane</keyword>
<dbReference type="Gene3D" id="3.40.630.30">
    <property type="match status" value="1"/>
</dbReference>
<feature type="domain" description="N-acetyltransferase" evidence="2">
    <location>
        <begin position="279"/>
        <end position="379"/>
    </location>
</feature>
<gene>
    <name evidence="3" type="ORF">D8872_02605</name>
</gene>
<organism evidence="3 4">
    <name type="scientific">Streptococcus cristatus</name>
    <dbReference type="NCBI Taxonomy" id="45634"/>
    <lineage>
        <taxon>Bacteria</taxon>
        <taxon>Bacillati</taxon>
        <taxon>Bacillota</taxon>
        <taxon>Bacilli</taxon>
        <taxon>Lactobacillales</taxon>
        <taxon>Streptococcaceae</taxon>
        <taxon>Streptococcus</taxon>
    </lineage>
</organism>
<dbReference type="AlphaFoldDB" id="A0A3R9HF32"/>
<evidence type="ECO:0000313" key="4">
    <source>
        <dbReference type="Proteomes" id="UP000282617"/>
    </source>
</evidence>
<feature type="transmembrane region" description="Helical" evidence="1">
    <location>
        <begin position="79"/>
        <end position="102"/>
    </location>
</feature>
<dbReference type="InterPro" id="IPR016181">
    <property type="entry name" value="Acyl_CoA_acyltransferase"/>
</dbReference>
<feature type="transmembrane region" description="Helical" evidence="1">
    <location>
        <begin position="178"/>
        <end position="196"/>
    </location>
</feature>
<feature type="transmembrane region" description="Helical" evidence="1">
    <location>
        <begin position="114"/>
        <end position="133"/>
    </location>
</feature>
<comment type="caution">
    <text evidence="3">The sequence shown here is derived from an EMBL/GenBank/DDBJ whole genome shotgun (WGS) entry which is preliminary data.</text>
</comment>
<evidence type="ECO:0000259" key="2">
    <source>
        <dbReference type="PROSITE" id="PS51186"/>
    </source>
</evidence>
<dbReference type="EMBL" id="RJNA01000003">
    <property type="protein sequence ID" value="RSI44838.1"/>
    <property type="molecule type" value="Genomic_DNA"/>
</dbReference>
<dbReference type="RefSeq" id="WP_125389861.1">
    <property type="nucleotide sequence ID" value="NZ_RJNA01000003.1"/>
</dbReference>
<evidence type="ECO:0000313" key="3">
    <source>
        <dbReference type="EMBL" id="RSI44838.1"/>
    </source>
</evidence>
<sequence length="379" mass="43939">MGNKIEKITEDKYKQNKKDIENLTKLKITDYSEDWKIRLENINHKKGWVYLLLVFSFFAFIITANCFEPPKESLVLRDYIIFFWALFLILCFINSIITLGVVSISFSGLSIKKLKYFTVTSSLIPSAIYGLLWLLDSKYPNRVNLIVGIAILLSSIITWIYIVFILKIPKYLYKEIDDGLSNILVIISAVTYIFGWNTSNKFLAFLSTLFFAGIVVSTITQLHIQKDEVKTRSLFYEELLKKKPDYEQLKRIYFSGGEEFKDKILSNEKMLRVVIENEIELRPATSSDSDINKLFAFYQAEQQTDFTRGKIENILANPNSICLLMEYEDKVIGFAYQITDDEGVTSNPEIIVAESYRNQGLERRLEEELQSRYSGVQTE</sequence>
<feature type="transmembrane region" description="Helical" evidence="1">
    <location>
        <begin position="48"/>
        <end position="67"/>
    </location>
</feature>
<proteinExistence type="predicted"/>
<feature type="transmembrane region" description="Helical" evidence="1">
    <location>
        <begin position="145"/>
        <end position="166"/>
    </location>
</feature>
<keyword evidence="1" id="KW-1133">Transmembrane helix</keyword>
<evidence type="ECO:0000256" key="1">
    <source>
        <dbReference type="SAM" id="Phobius"/>
    </source>
</evidence>
<dbReference type="Pfam" id="PF00583">
    <property type="entry name" value="Acetyltransf_1"/>
    <property type="match status" value="1"/>
</dbReference>
<dbReference type="PROSITE" id="PS51186">
    <property type="entry name" value="GNAT"/>
    <property type="match status" value="1"/>
</dbReference>
<protein>
    <recommendedName>
        <fullName evidence="2">N-acetyltransferase domain-containing protein</fullName>
    </recommendedName>
</protein>
<dbReference type="InterPro" id="IPR000182">
    <property type="entry name" value="GNAT_dom"/>
</dbReference>
<dbReference type="SUPFAM" id="SSF55729">
    <property type="entry name" value="Acyl-CoA N-acyltransferases (Nat)"/>
    <property type="match status" value="1"/>
</dbReference>
<reference evidence="3 4" key="1">
    <citation type="submission" date="2018-11" db="EMBL/GenBank/DDBJ databases">
        <title>Species Designations Belie Phenotypic and Genotypic Heterogeneity in Oral Streptococci.</title>
        <authorList>
            <person name="Velsko I."/>
        </authorList>
    </citation>
    <scope>NUCLEOTIDE SEQUENCE [LARGE SCALE GENOMIC DNA]</scope>
    <source>
        <strain evidence="3 4">BCC51</strain>
    </source>
</reference>
<feature type="transmembrane region" description="Helical" evidence="1">
    <location>
        <begin position="202"/>
        <end position="224"/>
    </location>
</feature>
<name>A0A3R9HF32_STRCR</name>